<dbReference type="RefSeq" id="WP_212657736.1">
    <property type="nucleotide sequence ID" value="NZ_JAGXTP010000001.1"/>
</dbReference>
<feature type="transmembrane region" description="Helical" evidence="1">
    <location>
        <begin position="7"/>
        <end position="28"/>
    </location>
</feature>
<keyword evidence="3" id="KW-1185">Reference proteome</keyword>
<sequence length="45" mass="4727">MPKTTKIALAAFITFFMAPIIGGVMGFINAGSALLAHWPASFIMA</sequence>
<reference evidence="2" key="1">
    <citation type="submission" date="2021-04" db="EMBL/GenBank/DDBJ databases">
        <title>Devosia litorisediminis sp. nov., isolated from a sand dune.</title>
        <authorList>
            <person name="Park S."/>
            <person name="Yoon J.-H."/>
        </authorList>
    </citation>
    <scope>NUCLEOTIDE SEQUENCE</scope>
    <source>
        <strain evidence="2">BSSL-BM10</strain>
    </source>
</reference>
<proteinExistence type="predicted"/>
<evidence type="ECO:0000313" key="3">
    <source>
        <dbReference type="Proteomes" id="UP000678281"/>
    </source>
</evidence>
<dbReference type="Proteomes" id="UP000678281">
    <property type="component" value="Unassembled WGS sequence"/>
</dbReference>
<dbReference type="EMBL" id="JAGXTP010000001">
    <property type="protein sequence ID" value="MBS3848172.1"/>
    <property type="molecule type" value="Genomic_DNA"/>
</dbReference>
<gene>
    <name evidence="2" type="ORF">KD146_05620</name>
</gene>
<keyword evidence="1" id="KW-0472">Membrane</keyword>
<protein>
    <submittedName>
        <fullName evidence="2">Uncharacterized protein</fullName>
    </submittedName>
</protein>
<keyword evidence="1" id="KW-0812">Transmembrane</keyword>
<organism evidence="2 3">
    <name type="scientific">Devosia litorisediminis</name>
    <dbReference type="NCBI Taxonomy" id="2829817"/>
    <lineage>
        <taxon>Bacteria</taxon>
        <taxon>Pseudomonadati</taxon>
        <taxon>Pseudomonadota</taxon>
        <taxon>Alphaproteobacteria</taxon>
        <taxon>Hyphomicrobiales</taxon>
        <taxon>Devosiaceae</taxon>
        <taxon>Devosia</taxon>
    </lineage>
</organism>
<dbReference type="AlphaFoldDB" id="A0A942E9R2"/>
<keyword evidence="1" id="KW-1133">Transmembrane helix</keyword>
<evidence type="ECO:0000256" key="1">
    <source>
        <dbReference type="SAM" id="Phobius"/>
    </source>
</evidence>
<evidence type="ECO:0000313" key="2">
    <source>
        <dbReference type="EMBL" id="MBS3848172.1"/>
    </source>
</evidence>
<name>A0A942E9R2_9HYPH</name>
<accession>A0A942E9R2</accession>
<comment type="caution">
    <text evidence="2">The sequence shown here is derived from an EMBL/GenBank/DDBJ whole genome shotgun (WGS) entry which is preliminary data.</text>
</comment>